<dbReference type="SUPFAM" id="SSF53720">
    <property type="entry name" value="ALDH-like"/>
    <property type="match status" value="1"/>
</dbReference>
<dbReference type="PROSITE" id="PS00687">
    <property type="entry name" value="ALDEHYDE_DEHYDR_GLU"/>
    <property type="match status" value="1"/>
</dbReference>
<dbReference type="InterPro" id="IPR016162">
    <property type="entry name" value="Ald_DH_N"/>
</dbReference>
<dbReference type="PANTHER" id="PTHR43720">
    <property type="entry name" value="2-AMINOMUCONIC SEMIALDEHYDE DEHYDROGENASE"/>
    <property type="match status" value="1"/>
</dbReference>
<evidence type="ECO:0000256" key="2">
    <source>
        <dbReference type="ARBA" id="ARBA00023002"/>
    </source>
</evidence>
<organism evidence="7 8">
    <name type="scientific">Huiozyma naganishii (strain ATCC MYA-139 / BCRC 22969 / CBS 8797 / KCTC 17520 / NBRC 10181 / NCYC 3082 / Yp74L-3)</name>
    <name type="common">Yeast</name>
    <name type="synonym">Kazachstania naganishii</name>
    <dbReference type="NCBI Taxonomy" id="1071383"/>
    <lineage>
        <taxon>Eukaryota</taxon>
        <taxon>Fungi</taxon>
        <taxon>Dikarya</taxon>
        <taxon>Ascomycota</taxon>
        <taxon>Saccharomycotina</taxon>
        <taxon>Saccharomycetes</taxon>
        <taxon>Saccharomycetales</taxon>
        <taxon>Saccharomycetaceae</taxon>
        <taxon>Huiozyma</taxon>
    </lineage>
</organism>
<accession>J7RQ25</accession>
<keyword evidence="3" id="KW-0520">NAD</keyword>
<dbReference type="Gene3D" id="3.40.309.10">
    <property type="entry name" value="Aldehyde Dehydrogenase, Chain A, domain 2"/>
    <property type="match status" value="1"/>
</dbReference>
<evidence type="ECO:0000259" key="6">
    <source>
        <dbReference type="Pfam" id="PF00171"/>
    </source>
</evidence>
<proteinExistence type="inferred from homology"/>
<dbReference type="PROSITE" id="PS00070">
    <property type="entry name" value="ALDEHYDE_DEHYDR_CYS"/>
    <property type="match status" value="1"/>
</dbReference>
<dbReference type="eggNOG" id="KOG2450">
    <property type="taxonomic scope" value="Eukaryota"/>
</dbReference>
<dbReference type="EMBL" id="HE978322">
    <property type="protein sequence ID" value="CCK71868.1"/>
    <property type="molecule type" value="Genomic_DNA"/>
</dbReference>
<dbReference type="Proteomes" id="UP000006310">
    <property type="component" value="Chromosome 9"/>
</dbReference>
<dbReference type="OMA" id="ILMGAWK"/>
<evidence type="ECO:0000256" key="1">
    <source>
        <dbReference type="ARBA" id="ARBA00009986"/>
    </source>
</evidence>
<dbReference type="GO" id="GO:0006598">
    <property type="term" value="P:polyamine catabolic process"/>
    <property type="evidence" value="ECO:0007669"/>
    <property type="project" value="TreeGrafter"/>
</dbReference>
<feature type="active site" evidence="4">
    <location>
        <position position="265"/>
    </location>
</feature>
<dbReference type="GeneID" id="34527611"/>
<dbReference type="GO" id="GO:0004029">
    <property type="term" value="F:aldehyde dehydrogenase (NAD+) activity"/>
    <property type="evidence" value="ECO:0007669"/>
    <property type="project" value="TreeGrafter"/>
</dbReference>
<dbReference type="PANTHER" id="PTHR43720:SF2">
    <property type="entry name" value="2-AMINOMUCONIC SEMIALDEHYDE DEHYDROGENASE"/>
    <property type="match status" value="1"/>
</dbReference>
<dbReference type="GO" id="GO:0046394">
    <property type="term" value="P:carboxylic acid biosynthetic process"/>
    <property type="evidence" value="ECO:0007669"/>
    <property type="project" value="UniProtKB-ARBA"/>
</dbReference>
<dbReference type="RefSeq" id="XP_022466113.1">
    <property type="nucleotide sequence ID" value="XM_022609748.1"/>
</dbReference>
<dbReference type="FunFam" id="3.40.309.10:FF:000012">
    <property type="entry name" value="Betaine aldehyde dehydrogenase"/>
    <property type="match status" value="1"/>
</dbReference>
<name>J7RQ25_HUIN7</name>
<feature type="domain" description="Aldehyde dehydrogenase" evidence="6">
    <location>
        <begin position="26"/>
        <end position="501"/>
    </location>
</feature>
<dbReference type="OrthoDB" id="310895at2759"/>
<dbReference type="KEGG" id="kng:KNAG_0I00770"/>
<evidence type="ECO:0000313" key="8">
    <source>
        <dbReference type="Proteomes" id="UP000006310"/>
    </source>
</evidence>
<evidence type="ECO:0000313" key="7">
    <source>
        <dbReference type="EMBL" id="CCK71868.1"/>
    </source>
</evidence>
<dbReference type="InterPro" id="IPR016161">
    <property type="entry name" value="Ald_DH/histidinol_DH"/>
</dbReference>
<keyword evidence="8" id="KW-1185">Reference proteome</keyword>
<dbReference type="InterPro" id="IPR016163">
    <property type="entry name" value="Ald_DH_C"/>
</dbReference>
<dbReference type="Gene3D" id="3.40.605.10">
    <property type="entry name" value="Aldehyde Dehydrogenase, Chain A, domain 1"/>
    <property type="match status" value="1"/>
</dbReference>
<keyword evidence="2 5" id="KW-0560">Oxidoreductase</keyword>
<evidence type="ECO:0000256" key="5">
    <source>
        <dbReference type="RuleBase" id="RU003345"/>
    </source>
</evidence>
<reference evidence="8" key="2">
    <citation type="submission" date="2012-08" db="EMBL/GenBank/DDBJ databases">
        <title>Genome sequence of Kazachstania naganishii.</title>
        <authorList>
            <person name="Gordon J.L."/>
            <person name="Armisen D."/>
            <person name="Proux-Wera E."/>
            <person name="OhEigeartaigh S.S."/>
            <person name="Byrne K.P."/>
            <person name="Wolfe K.H."/>
        </authorList>
    </citation>
    <scope>NUCLEOTIDE SEQUENCE [LARGE SCALE GENOMIC DNA]</scope>
    <source>
        <strain evidence="8">ATCC MYA-139 / BCRC 22969 / CBS 8797 / CCRC 22969 / KCTC 17520 / NBRC 10181 / NCYC 3082</strain>
    </source>
</reference>
<protein>
    <recommendedName>
        <fullName evidence="6">Aldehyde dehydrogenase domain-containing protein</fullName>
    </recommendedName>
</protein>
<dbReference type="InterPro" id="IPR016160">
    <property type="entry name" value="Ald_DH_CS_CYS"/>
</dbReference>
<dbReference type="InterPro" id="IPR029510">
    <property type="entry name" value="Ald_DH_CS_GLU"/>
</dbReference>
<gene>
    <name evidence="7" type="primary">KNAG0I00770</name>
    <name evidence="7" type="ordered locus">KNAG_0I00770</name>
</gene>
<sequence>MYKSIEIPQLELKVKQPVGLFINNEFVKSSDGETIESINPSTNKRITSFYAASEEDVDSAVQAASAAYRKVWSKTSPADRNKLLYKLSTLIEREKTTLAALDAIDAGKPYHSNALQDIEQVLDLTRYFAGSADKYTHGEVIPLNDEKYAYTIKAPFGVVAQIVPWNYPFAMASWKMQGALAAGNCIIIKPADNTSLSLLYAAQLFKEAGFPPGVVNVLPGLGNVTGTALCKHPRISKISFTGSTAVGGKVLESSGQSNLKDVTLECGGKSPAVVFADCDLDKAVEWTASGIFYNSGQNCTANSRIYVQEAVYDDFLKRFRKHVSETWTFGSKFDVFDPECTVGPVVSETQFKRIHAMTNAEQCTDDDNPSEWVKTQTCEYPTESQSKGFFIPPTIFTNVKQSSSLMQNEIFGPVVVVAPFKEYDEAIELANDSDYGLASAVFTKNITTAHRFARDIQAGTCWINSSNDEDVTVPFGGYKMSGIGRELGAAGVETYLQTKAVHVNLE</sequence>
<dbReference type="InterPro" id="IPR015590">
    <property type="entry name" value="Aldehyde_DH_dom"/>
</dbReference>
<dbReference type="FunFam" id="3.40.605.10:FF:000026">
    <property type="entry name" value="Aldehyde dehydrogenase, putative"/>
    <property type="match status" value="1"/>
</dbReference>
<dbReference type="Pfam" id="PF00171">
    <property type="entry name" value="Aldedh"/>
    <property type="match status" value="1"/>
</dbReference>
<reference evidence="7 8" key="1">
    <citation type="journal article" date="2011" name="Proc. Natl. Acad. Sci. U.S.A.">
        <title>Evolutionary erosion of yeast sex chromosomes by mating-type switching accidents.</title>
        <authorList>
            <person name="Gordon J.L."/>
            <person name="Armisen D."/>
            <person name="Proux-Wera E."/>
            <person name="Oheigeartaigh S.S."/>
            <person name="Byrne K.P."/>
            <person name="Wolfe K.H."/>
        </authorList>
    </citation>
    <scope>NUCLEOTIDE SEQUENCE [LARGE SCALE GENOMIC DNA]</scope>
    <source>
        <strain evidence="8">ATCC MYA-139 / BCRC 22969 / CBS 8797 / CCRC 22969 / KCTC 17520 / NBRC 10181 / NCYC 3082</strain>
    </source>
</reference>
<dbReference type="STRING" id="1071383.J7RQ25"/>
<evidence type="ECO:0000256" key="3">
    <source>
        <dbReference type="ARBA" id="ARBA00023027"/>
    </source>
</evidence>
<dbReference type="AlphaFoldDB" id="J7RQ25"/>
<dbReference type="FunFam" id="3.40.605.10:FF:000001">
    <property type="entry name" value="Aldehyde dehydrogenase 1"/>
    <property type="match status" value="1"/>
</dbReference>
<dbReference type="HOGENOM" id="CLU_005391_0_1_1"/>
<evidence type="ECO:0000256" key="4">
    <source>
        <dbReference type="PROSITE-ProRule" id="PRU10007"/>
    </source>
</evidence>
<comment type="similarity">
    <text evidence="1 5">Belongs to the aldehyde dehydrogenase family.</text>
</comment>